<dbReference type="FunFam" id="3.90.226.10:FF:000009">
    <property type="entry name" value="Carnitinyl-CoA dehydratase"/>
    <property type="match status" value="1"/>
</dbReference>
<evidence type="ECO:0000313" key="5">
    <source>
        <dbReference type="Proteomes" id="UP000295781"/>
    </source>
</evidence>
<proteinExistence type="inferred from homology"/>
<dbReference type="GO" id="GO:0006635">
    <property type="term" value="P:fatty acid beta-oxidation"/>
    <property type="evidence" value="ECO:0007669"/>
    <property type="project" value="TreeGrafter"/>
</dbReference>
<dbReference type="InterPro" id="IPR014748">
    <property type="entry name" value="Enoyl-CoA_hydra_C"/>
</dbReference>
<reference evidence="4 5" key="1">
    <citation type="submission" date="2015-09" db="EMBL/GenBank/DDBJ databases">
        <title>Sorangium comparison.</title>
        <authorList>
            <person name="Zaburannyi N."/>
            <person name="Bunk B."/>
            <person name="Overmann J."/>
            <person name="Mueller R."/>
        </authorList>
    </citation>
    <scope>NUCLEOTIDE SEQUENCE [LARGE SCALE GENOMIC DNA]</scope>
    <source>
        <strain evidence="4 5">So ceGT47</strain>
    </source>
</reference>
<dbReference type="CDD" id="cd06558">
    <property type="entry name" value="crotonase-like"/>
    <property type="match status" value="1"/>
</dbReference>
<gene>
    <name evidence="4" type="primary">paaG</name>
    <name evidence="4" type="ORF">SOCEGT47_073210</name>
</gene>
<dbReference type="Pfam" id="PF00378">
    <property type="entry name" value="ECH_1"/>
    <property type="match status" value="1"/>
</dbReference>
<evidence type="ECO:0000313" key="4">
    <source>
        <dbReference type="EMBL" id="AUX26751.1"/>
    </source>
</evidence>
<dbReference type="InterPro" id="IPR018376">
    <property type="entry name" value="Enoyl-CoA_hyd/isom_CS"/>
</dbReference>
<comment type="similarity">
    <text evidence="1 3">Belongs to the enoyl-CoA hydratase/isomerase family.</text>
</comment>
<evidence type="ECO:0000256" key="1">
    <source>
        <dbReference type="ARBA" id="ARBA00005254"/>
    </source>
</evidence>
<dbReference type="InterPro" id="IPR001753">
    <property type="entry name" value="Enoyl-CoA_hydra/iso"/>
</dbReference>
<sequence length="262" mass="27892">MSEASPVKLDRRGAVAVLTLDRVDRRNALSRDALLAFGRLGRELVADPEVRAIVVTGAGDRAFCAGADLKERQGMSADDVRRQVGLYRTELGVLARSPKPVIAAINGVAFGGGLELALVCDLRVAAPHAELALPETSLGIIPGAGGTQRLPRVVGEARAKEMILLGRKLTAGEALAWGLVNRVSPEGTPVLDDALAWIEPIASGAPIAQAAALGAIEDGYDVPLELGLEIERVHYDETLRSEDRLEALRAFAEKRRPVYKGR</sequence>
<dbReference type="Gene3D" id="3.90.226.10">
    <property type="entry name" value="2-enoyl-CoA Hydratase, Chain A, domain 1"/>
    <property type="match status" value="1"/>
</dbReference>
<dbReference type="Gene3D" id="1.10.12.10">
    <property type="entry name" value="Lyase 2-enoyl-coa Hydratase, Chain A, domain 2"/>
    <property type="match status" value="1"/>
</dbReference>
<evidence type="ECO:0000256" key="3">
    <source>
        <dbReference type="RuleBase" id="RU003707"/>
    </source>
</evidence>
<dbReference type="InterPro" id="IPR029045">
    <property type="entry name" value="ClpP/crotonase-like_dom_sf"/>
</dbReference>
<organism evidence="4 5">
    <name type="scientific">Sorangium cellulosum</name>
    <name type="common">Polyangium cellulosum</name>
    <dbReference type="NCBI Taxonomy" id="56"/>
    <lineage>
        <taxon>Bacteria</taxon>
        <taxon>Pseudomonadati</taxon>
        <taxon>Myxococcota</taxon>
        <taxon>Polyangia</taxon>
        <taxon>Polyangiales</taxon>
        <taxon>Polyangiaceae</taxon>
        <taxon>Sorangium</taxon>
    </lineage>
</organism>
<dbReference type="Proteomes" id="UP000295781">
    <property type="component" value="Chromosome"/>
</dbReference>
<dbReference type="GO" id="GO:0016836">
    <property type="term" value="F:hydro-lyase activity"/>
    <property type="evidence" value="ECO:0007669"/>
    <property type="project" value="UniProtKB-ARBA"/>
</dbReference>
<dbReference type="SUPFAM" id="SSF52096">
    <property type="entry name" value="ClpP/crotonase"/>
    <property type="match status" value="1"/>
</dbReference>
<protein>
    <submittedName>
        <fullName evidence="4">Enoyl-CoA hydratase</fullName>
    </submittedName>
</protein>
<evidence type="ECO:0000256" key="2">
    <source>
        <dbReference type="ARBA" id="ARBA00023239"/>
    </source>
</evidence>
<dbReference type="PANTHER" id="PTHR11941">
    <property type="entry name" value="ENOYL-COA HYDRATASE-RELATED"/>
    <property type="match status" value="1"/>
</dbReference>
<dbReference type="AlphaFoldDB" id="A0A4P2QBN2"/>
<name>A0A4P2QBN2_SORCE</name>
<dbReference type="EMBL" id="CP012670">
    <property type="protein sequence ID" value="AUX26751.1"/>
    <property type="molecule type" value="Genomic_DNA"/>
</dbReference>
<dbReference type="PANTHER" id="PTHR11941:SF54">
    <property type="entry name" value="ENOYL-COA HYDRATASE, MITOCHONDRIAL"/>
    <property type="match status" value="1"/>
</dbReference>
<dbReference type="OrthoDB" id="5365311at2"/>
<dbReference type="FunFam" id="1.10.12.10:FF:000001">
    <property type="entry name" value="Probable enoyl-CoA hydratase, mitochondrial"/>
    <property type="match status" value="1"/>
</dbReference>
<accession>A0A4P2QBN2</accession>
<dbReference type="RefSeq" id="WP_129354560.1">
    <property type="nucleotide sequence ID" value="NZ_CP012670.1"/>
</dbReference>
<keyword evidence="2" id="KW-0456">Lyase</keyword>
<dbReference type="PROSITE" id="PS00166">
    <property type="entry name" value="ENOYL_COA_HYDRATASE"/>
    <property type="match status" value="1"/>
</dbReference>